<dbReference type="PANTHER" id="PTHR11102:SF160">
    <property type="entry name" value="ERAD-ASSOCIATED E3 UBIQUITIN-PROTEIN LIGASE COMPONENT HRD3"/>
    <property type="match status" value="1"/>
</dbReference>
<dbReference type="Proteomes" id="UP000332933">
    <property type="component" value="Unassembled WGS sequence"/>
</dbReference>
<dbReference type="EMBL" id="CAADRA010000381">
    <property type="protein sequence ID" value="VFT79940.1"/>
    <property type="molecule type" value="Genomic_DNA"/>
</dbReference>
<dbReference type="PANTHER" id="PTHR11102">
    <property type="entry name" value="SEL-1-LIKE PROTEIN"/>
    <property type="match status" value="1"/>
</dbReference>
<organism evidence="3 4">
    <name type="scientific">Aphanomyces stellatus</name>
    <dbReference type="NCBI Taxonomy" id="120398"/>
    <lineage>
        <taxon>Eukaryota</taxon>
        <taxon>Sar</taxon>
        <taxon>Stramenopiles</taxon>
        <taxon>Oomycota</taxon>
        <taxon>Saprolegniomycetes</taxon>
        <taxon>Saprolegniales</taxon>
        <taxon>Verrucalvaceae</taxon>
        <taxon>Aphanomyces</taxon>
    </lineage>
</organism>
<evidence type="ECO:0000256" key="1">
    <source>
        <dbReference type="ARBA" id="ARBA00038101"/>
    </source>
</evidence>
<name>A0A485K9B2_9STRA</name>
<evidence type="ECO:0000313" key="4">
    <source>
        <dbReference type="Proteomes" id="UP000332933"/>
    </source>
</evidence>
<comment type="similarity">
    <text evidence="1">Belongs to the sel-1 family.</text>
</comment>
<reference evidence="3 4" key="1">
    <citation type="submission" date="2019-03" db="EMBL/GenBank/DDBJ databases">
        <authorList>
            <person name="Gaulin E."/>
            <person name="Dumas B."/>
        </authorList>
    </citation>
    <scope>NUCLEOTIDE SEQUENCE [LARGE SCALE GENOMIC DNA]</scope>
    <source>
        <strain evidence="3">CBS 568.67</strain>
    </source>
</reference>
<evidence type="ECO:0000313" key="3">
    <source>
        <dbReference type="EMBL" id="VFT79940.1"/>
    </source>
</evidence>
<dbReference type="AlphaFoldDB" id="A0A485K9B2"/>
<accession>A0A485K9B2</accession>
<protein>
    <submittedName>
        <fullName evidence="3">Aste57867_2748 protein</fullName>
    </submittedName>
</protein>
<dbReference type="Pfam" id="PF08238">
    <property type="entry name" value="Sel1"/>
    <property type="match status" value="6"/>
</dbReference>
<sequence>MDEEEIAAATASVQLAVSLLHGRLVKVIRANLPSTPKQDFNNALVTIEKHASLIFDRSIDLEHLSLKLRRAKDVRNKYSHQEFDVADFEHDIERLAQIADIIGETELSKRIRNLGGSIDDIEATVPPTHADAWKELKTVGNEHYMNKRWTLAMNSYTKAIRLESNKAVLYSNPREDAEDAIQLDSSQVKYYRTLSEALFKLGLYDECHRVCEAGLKVDPRDEILLIRQRDSCACIVDVNIKRGPDIGRKVQNTYACFQQFQQVTALGTDAASCDIAVPDPIQAKCTQNIAKAHKILNAPMVSQRQSREAMLIFESAAQQENPEGLFNLGVMYKEGQAALPRDGAKALELITRAAAKKPFIDYVGIAYRDGFCVDQDVKLAFEWFLKAAQHGCESGQNNLACALRSGNGCMANLESARHWFRQAADRGVAEAQSNLAYMMIHGEGGPADVIEAEKLLKLAAAQGLPGALSQLQDLLRSCKKDARSMDSSSQVVNALAQQNDKEALFLLGINYLEGVEGFKKNSSKAVTNLKKATELGQVDAPFVLGQLLLELKREREGFVYIQQAAKIYGEPRAMKLYGILLANGHGCEPNPAQAKRWLARSGQMTTDEVVSQLSTASRIIAFEKSKKLSTAGLTMREGSEYDVQIFQFYQQCHEQSNPPSTHTQGKIIKMTTIQKIQERANRGSKTALKYMNGMCLLVEAHKALQEGDDSTAFELLQMSRKEWDLLPMPLKMYKEFHDAAKRAINSNPRNVKALYILLVCHSAMGTSIKEQLELAKHVVALDPTVADYHNILGSLHGFDGNFEASYRSLARSLELENNPPWLYGKATSLRLQNTPNRNPQQVIAAYEDYITQNSEDDRKIPEAYYCIAFEYLLLKQFDKAKMFHDKAVRAETPPVRLECLGPVEDGFPPKATFAMYYKVLKPMENHT</sequence>
<dbReference type="SMART" id="SM00671">
    <property type="entry name" value="SEL1"/>
    <property type="match status" value="6"/>
</dbReference>
<dbReference type="InterPro" id="IPR011990">
    <property type="entry name" value="TPR-like_helical_dom_sf"/>
</dbReference>
<dbReference type="InterPro" id="IPR006597">
    <property type="entry name" value="Sel1-like"/>
</dbReference>
<evidence type="ECO:0000313" key="2">
    <source>
        <dbReference type="EMBL" id="KAF0716619.1"/>
    </source>
</evidence>
<dbReference type="Gene3D" id="1.25.40.10">
    <property type="entry name" value="Tetratricopeptide repeat domain"/>
    <property type="match status" value="4"/>
</dbReference>
<dbReference type="OrthoDB" id="71226at2759"/>
<dbReference type="InterPro" id="IPR050767">
    <property type="entry name" value="Sel1_AlgK"/>
</dbReference>
<keyword evidence="4" id="KW-1185">Reference proteome</keyword>
<proteinExistence type="inferred from homology"/>
<dbReference type="SUPFAM" id="SSF81901">
    <property type="entry name" value="HCP-like"/>
    <property type="match status" value="3"/>
</dbReference>
<dbReference type="InterPro" id="IPR019734">
    <property type="entry name" value="TPR_rpt"/>
</dbReference>
<dbReference type="EMBL" id="VJMH01000381">
    <property type="protein sequence ID" value="KAF0716619.1"/>
    <property type="molecule type" value="Genomic_DNA"/>
</dbReference>
<gene>
    <name evidence="3" type="primary">Aste57867_2748</name>
    <name evidence="2" type="ORF">As57867_002741</name>
    <name evidence="3" type="ORF">ASTE57867_2748</name>
</gene>
<dbReference type="SUPFAM" id="SSF48452">
    <property type="entry name" value="TPR-like"/>
    <property type="match status" value="2"/>
</dbReference>
<reference evidence="2" key="2">
    <citation type="submission" date="2019-06" db="EMBL/GenBank/DDBJ databases">
        <title>Genomics analysis of Aphanomyces spp. identifies a new class of oomycete effector associated with host adaptation.</title>
        <authorList>
            <person name="Gaulin E."/>
        </authorList>
    </citation>
    <scope>NUCLEOTIDE SEQUENCE</scope>
    <source>
        <strain evidence="2">CBS 578.67</strain>
    </source>
</reference>
<dbReference type="SMART" id="SM00028">
    <property type="entry name" value="TPR"/>
    <property type="match status" value="4"/>
</dbReference>